<keyword evidence="1" id="KW-0732">Signal</keyword>
<evidence type="ECO:0000256" key="1">
    <source>
        <dbReference type="SAM" id="SignalP"/>
    </source>
</evidence>
<feature type="non-terminal residue" evidence="2">
    <location>
        <position position="1"/>
    </location>
</feature>
<proteinExistence type="predicted"/>
<organism evidence="2">
    <name type="scientific">Arion vulgaris</name>
    <dbReference type="NCBI Taxonomy" id="1028688"/>
    <lineage>
        <taxon>Eukaryota</taxon>
        <taxon>Metazoa</taxon>
        <taxon>Spiralia</taxon>
        <taxon>Lophotrochozoa</taxon>
        <taxon>Mollusca</taxon>
        <taxon>Gastropoda</taxon>
        <taxon>Heterobranchia</taxon>
        <taxon>Euthyneura</taxon>
        <taxon>Panpulmonata</taxon>
        <taxon>Eupulmonata</taxon>
        <taxon>Stylommatophora</taxon>
        <taxon>Helicina</taxon>
        <taxon>Arionoidea</taxon>
        <taxon>Arionidae</taxon>
        <taxon>Arion</taxon>
    </lineage>
</organism>
<sequence>KTSTNAKFIYIFILSILSMSVQKKINNKIFVTPSEYLKDLSDLGVHQPVILTI</sequence>
<accession>A0A0B6Y9L2</accession>
<name>A0A0B6Y9L2_9EUPU</name>
<feature type="chain" id="PRO_5002126344" evidence="1">
    <location>
        <begin position="24"/>
        <end position="53"/>
    </location>
</feature>
<feature type="signal peptide" evidence="1">
    <location>
        <begin position="1"/>
        <end position="23"/>
    </location>
</feature>
<protein>
    <submittedName>
        <fullName evidence="2">Uncharacterized protein</fullName>
    </submittedName>
</protein>
<dbReference type="EMBL" id="HACG01005943">
    <property type="protein sequence ID" value="CEK52808.1"/>
    <property type="molecule type" value="Transcribed_RNA"/>
</dbReference>
<reference evidence="2" key="1">
    <citation type="submission" date="2014-12" db="EMBL/GenBank/DDBJ databases">
        <title>Insight into the proteome of Arion vulgaris.</title>
        <authorList>
            <person name="Aradska J."/>
            <person name="Bulat T."/>
            <person name="Smidak R."/>
            <person name="Sarate P."/>
            <person name="Gangsoo J."/>
            <person name="Sialana F."/>
            <person name="Bilban M."/>
            <person name="Lubec G."/>
        </authorList>
    </citation>
    <scope>NUCLEOTIDE SEQUENCE</scope>
    <source>
        <tissue evidence="2">Skin</tissue>
    </source>
</reference>
<dbReference type="AlphaFoldDB" id="A0A0B6Y9L2"/>
<evidence type="ECO:0000313" key="2">
    <source>
        <dbReference type="EMBL" id="CEK52808.1"/>
    </source>
</evidence>
<gene>
    <name evidence="2" type="primary">ORF18102</name>
</gene>